<evidence type="ECO:0000256" key="1">
    <source>
        <dbReference type="ARBA" id="ARBA00004477"/>
    </source>
</evidence>
<keyword evidence="8 11" id="KW-1133">Transmembrane helix</keyword>
<dbReference type="PANTHER" id="PTHR12701">
    <property type="entry name" value="BCR-ASSOCIATED PROTEIN, BAP"/>
    <property type="match status" value="1"/>
</dbReference>
<dbReference type="Gene3D" id="1.20.5.110">
    <property type="match status" value="1"/>
</dbReference>
<feature type="transmembrane region" description="Helical" evidence="11">
    <location>
        <begin position="7"/>
        <end position="26"/>
    </location>
</feature>
<dbReference type="GO" id="GO:0005789">
    <property type="term" value="C:endoplasmic reticulum membrane"/>
    <property type="evidence" value="ECO:0007669"/>
    <property type="project" value="UniProtKB-SubCell"/>
</dbReference>
<keyword evidence="4 11" id="KW-0812">Transmembrane</keyword>
<evidence type="ECO:0000256" key="8">
    <source>
        <dbReference type="ARBA" id="ARBA00022989"/>
    </source>
</evidence>
<feature type="region of interest" description="Disordered" evidence="12">
    <location>
        <begin position="180"/>
        <end position="206"/>
    </location>
</feature>
<keyword evidence="10 11" id="KW-0472">Membrane</keyword>
<protein>
    <recommendedName>
        <fullName evidence="11">Endoplasmic reticulum transmembrane protein</fullName>
    </recommendedName>
</protein>
<evidence type="ECO:0000256" key="9">
    <source>
        <dbReference type="ARBA" id="ARBA00023054"/>
    </source>
</evidence>
<keyword evidence="7 11" id="KW-0653">Protein transport</keyword>
<dbReference type="Proteomes" id="UP000095023">
    <property type="component" value="Unassembled WGS sequence"/>
</dbReference>
<evidence type="ECO:0000256" key="7">
    <source>
        <dbReference type="ARBA" id="ARBA00022927"/>
    </source>
</evidence>
<dbReference type="OrthoDB" id="435607at2759"/>
<keyword evidence="16" id="KW-1185">Reference proteome</keyword>
<dbReference type="Pfam" id="PF05529">
    <property type="entry name" value="Bap31"/>
    <property type="match status" value="1"/>
</dbReference>
<feature type="domain" description="BAP29/BAP31 transmembrane" evidence="13">
    <location>
        <begin position="1"/>
        <end position="129"/>
    </location>
</feature>
<keyword evidence="9" id="KW-0175">Coiled coil</keyword>
<evidence type="ECO:0000313" key="16">
    <source>
        <dbReference type="Proteomes" id="UP000095023"/>
    </source>
</evidence>
<organism evidence="15 16">
    <name type="scientific">Tortispora caseinolytica NRRL Y-17796</name>
    <dbReference type="NCBI Taxonomy" id="767744"/>
    <lineage>
        <taxon>Eukaryota</taxon>
        <taxon>Fungi</taxon>
        <taxon>Dikarya</taxon>
        <taxon>Ascomycota</taxon>
        <taxon>Saccharomycotina</taxon>
        <taxon>Trigonopsidomycetes</taxon>
        <taxon>Trigonopsidales</taxon>
        <taxon>Trigonopsidaceae</taxon>
        <taxon>Tortispora</taxon>
    </lineage>
</organism>
<evidence type="ECO:0000313" key="15">
    <source>
        <dbReference type="EMBL" id="ODV88454.1"/>
    </source>
</evidence>
<evidence type="ECO:0000256" key="6">
    <source>
        <dbReference type="ARBA" id="ARBA00022892"/>
    </source>
</evidence>
<feature type="transmembrane region" description="Helical" evidence="11">
    <location>
        <begin position="46"/>
        <end position="63"/>
    </location>
</feature>
<dbReference type="GO" id="GO:0070973">
    <property type="term" value="P:protein localization to endoplasmic reticulum exit site"/>
    <property type="evidence" value="ECO:0007669"/>
    <property type="project" value="UniProtKB-UniRule"/>
</dbReference>
<evidence type="ECO:0000256" key="10">
    <source>
        <dbReference type="ARBA" id="ARBA00023136"/>
    </source>
</evidence>
<reference evidence="16" key="1">
    <citation type="submission" date="2016-02" db="EMBL/GenBank/DDBJ databases">
        <title>Comparative genomics of biotechnologically important yeasts.</title>
        <authorList>
            <consortium name="DOE Joint Genome Institute"/>
            <person name="Riley R."/>
            <person name="Haridas S."/>
            <person name="Wolfe K.H."/>
            <person name="Lopes M.R."/>
            <person name="Hittinger C.T."/>
            <person name="Goker M."/>
            <person name="Salamov A."/>
            <person name="Wisecaver J."/>
            <person name="Long T.M."/>
            <person name="Aerts A.L."/>
            <person name="Barry K."/>
            <person name="Choi C."/>
            <person name="Clum A."/>
            <person name="Coughlan A.Y."/>
            <person name="Deshpande S."/>
            <person name="Douglass A.P."/>
            <person name="Hanson S.J."/>
            <person name="Klenk H.-P."/>
            <person name="Labutti K."/>
            <person name="Lapidus A."/>
            <person name="Lindquist E."/>
            <person name="Lipzen A."/>
            <person name="Meier-Kolthoff J.P."/>
            <person name="Ohm R.A."/>
            <person name="Otillar R.P."/>
            <person name="Pangilinan J."/>
            <person name="Peng Y."/>
            <person name="Rokas A."/>
            <person name="Rosa C.A."/>
            <person name="Scheuner C."/>
            <person name="Sibirny A.A."/>
            <person name="Slot J.C."/>
            <person name="Stielow J.B."/>
            <person name="Sun H."/>
            <person name="Kurtzman C.P."/>
            <person name="Blackwell M."/>
            <person name="Jeffries T.W."/>
            <person name="Grigoriev I.V."/>
        </authorList>
    </citation>
    <scope>NUCLEOTIDE SEQUENCE [LARGE SCALE GENOMIC DNA]</scope>
    <source>
        <strain evidence="16">NRRL Y-17796</strain>
    </source>
</reference>
<evidence type="ECO:0000259" key="14">
    <source>
        <dbReference type="Pfam" id="PF18035"/>
    </source>
</evidence>
<dbReference type="GO" id="GO:0006886">
    <property type="term" value="P:intracellular protein transport"/>
    <property type="evidence" value="ECO:0007669"/>
    <property type="project" value="UniProtKB-UniRule"/>
</dbReference>
<evidence type="ECO:0000256" key="11">
    <source>
        <dbReference type="RuleBase" id="RU367026"/>
    </source>
</evidence>
<proteinExistence type="inferred from homology"/>
<comment type="similarity">
    <text evidence="2 11">Belongs to the BCAP29/BCAP31 family.</text>
</comment>
<dbReference type="InterPro" id="IPR040463">
    <property type="entry name" value="BAP29/BAP31_N"/>
</dbReference>
<gene>
    <name evidence="15" type="ORF">CANCADRAFT_29807</name>
</gene>
<evidence type="ECO:0000256" key="12">
    <source>
        <dbReference type="SAM" id="MobiDB-lite"/>
    </source>
</evidence>
<evidence type="ECO:0000256" key="2">
    <source>
        <dbReference type="ARBA" id="ARBA00007956"/>
    </source>
</evidence>
<keyword evidence="3 11" id="KW-0813">Transport</keyword>
<dbReference type="InterPro" id="IPR008417">
    <property type="entry name" value="BAP29/BAP31"/>
</dbReference>
<evidence type="ECO:0000256" key="5">
    <source>
        <dbReference type="ARBA" id="ARBA00022824"/>
    </source>
</evidence>
<keyword evidence="6 11" id="KW-0931">ER-Golgi transport</keyword>
<comment type="subcellular location">
    <subcellularLocation>
        <location evidence="1 11">Endoplasmic reticulum membrane</location>
        <topology evidence="1 11">Multi-pass membrane protein</topology>
    </subcellularLocation>
</comment>
<sequence>MTIYYTLVFGILIFEMVGFLLLVIPIPGKARRGIVKQVNNVVDSAHINYTARAVFGFIVILFLDSINRTVRVTAEEERRINITSDRTDYLARRFYAQRNFYLTGFTLFLAIVLNRTFANVVRQLELEEKLLVVTKDANFAYETTSMVKKKDDEIKSLKEKLQQKITDLETLKKQSEGLNKQYESLSEENKKLDAKLRGSSESSKDK</sequence>
<evidence type="ECO:0000256" key="4">
    <source>
        <dbReference type="ARBA" id="ARBA00022692"/>
    </source>
</evidence>
<evidence type="ECO:0000259" key="13">
    <source>
        <dbReference type="Pfam" id="PF05529"/>
    </source>
</evidence>
<feature type="transmembrane region" description="Helical" evidence="11">
    <location>
        <begin position="100"/>
        <end position="118"/>
    </location>
</feature>
<dbReference type="InterPro" id="IPR041672">
    <property type="entry name" value="Bap31/Bap29_C"/>
</dbReference>
<evidence type="ECO:0000256" key="3">
    <source>
        <dbReference type="ARBA" id="ARBA00022448"/>
    </source>
</evidence>
<keyword evidence="5 11" id="KW-0256">Endoplasmic reticulum</keyword>
<accession>A0A1E4T9N5</accession>
<dbReference type="PANTHER" id="PTHR12701:SF20">
    <property type="entry name" value="ENDOPLASMIC RETICULUM TRANSMEMBRANE PROTEIN"/>
    <property type="match status" value="1"/>
</dbReference>
<comment type="function">
    <text evidence="11">May play a role in anterograde transport of membrane proteins from the endoplasmic reticulum to the Golgi.</text>
</comment>
<dbReference type="EMBL" id="KV453844">
    <property type="protein sequence ID" value="ODV88454.1"/>
    <property type="molecule type" value="Genomic_DNA"/>
</dbReference>
<dbReference type="Pfam" id="PF18035">
    <property type="entry name" value="Bap31_Bap29_C"/>
    <property type="match status" value="1"/>
</dbReference>
<name>A0A1E4T9N5_9ASCO</name>
<feature type="domain" description="Bap31/Bap29 cytoplasmic coiled-coil" evidence="14">
    <location>
        <begin position="152"/>
        <end position="206"/>
    </location>
</feature>
<feature type="compositionally biased region" description="Basic and acidic residues" evidence="12">
    <location>
        <begin position="187"/>
        <end position="206"/>
    </location>
</feature>
<dbReference type="GO" id="GO:0006888">
    <property type="term" value="P:endoplasmic reticulum to Golgi vesicle-mediated transport"/>
    <property type="evidence" value="ECO:0007669"/>
    <property type="project" value="UniProtKB-UniRule"/>
</dbReference>
<dbReference type="AlphaFoldDB" id="A0A1E4T9N5"/>